<organism evidence="1 2">
    <name type="scientific">Yersinia intermedia</name>
    <dbReference type="NCBI Taxonomy" id="631"/>
    <lineage>
        <taxon>Bacteria</taxon>
        <taxon>Pseudomonadati</taxon>
        <taxon>Pseudomonadota</taxon>
        <taxon>Gammaproteobacteria</taxon>
        <taxon>Enterobacterales</taxon>
        <taxon>Yersiniaceae</taxon>
        <taxon>Yersinia</taxon>
    </lineage>
</organism>
<proteinExistence type="predicted"/>
<reference evidence="1 2" key="1">
    <citation type="submission" date="2015-03" db="EMBL/GenBank/DDBJ databases">
        <authorList>
            <person name="Murphy D."/>
        </authorList>
    </citation>
    <scope>NUCLEOTIDE SEQUENCE [LARGE SCALE GENOMIC DNA]</scope>
    <source>
        <strain evidence="1 2">BR165/97</strain>
    </source>
</reference>
<gene>
    <name evidence="1" type="ORF">ERS008530_04489</name>
</gene>
<evidence type="ECO:0000313" key="2">
    <source>
        <dbReference type="Proteomes" id="UP000038750"/>
    </source>
</evidence>
<sequence length="448" mass="48589">MANRYNMNTISPLSKIPPQIFSNYKLVGGGNAIIAVGTAGVKWLNNGADEAHKINTAARNVNAPIDQFSQISGAMRIRGVEQMAAIKSTEQLYSNLNNMLWGDNDQGLAQLHEYGFDIISNENGTVDATATIAKIAEDFPQMAPKAQSKLTNALKIDGNTIELLREGVQLKDLLAKSTLLGLTIDPELNKQLTELDQNTDELSAAWDGLKDKLSNIGYEILVSDGSVADGIGGLTDTLTYGPDNFSIMRTLGIISGNDSAKMRWAYNNADFKKQLNWYEITMLNSGFMTDGFRKKYQDHIKPNDTEKINFQTENAGVISGLRPIKIESTPLTDLFNLGSGAEVETQTQMQNTWSNNRITEFGAEDPYSLSPSSSLAPDNNIGSIPTTESPIYTDSAGGVNANAIADVIATAMQNNRVQIELTLIDSRSGESLVIPAQGGSRIAHAMQM</sequence>
<accession>A0A0T9N2I6</accession>
<evidence type="ECO:0000313" key="1">
    <source>
        <dbReference type="EMBL" id="CNG71348.1"/>
    </source>
</evidence>
<dbReference type="Proteomes" id="UP000038750">
    <property type="component" value="Unassembled WGS sequence"/>
</dbReference>
<dbReference type="STRING" id="631.CH53_286"/>
<dbReference type="OrthoDB" id="8019720at2"/>
<dbReference type="AlphaFoldDB" id="A0A0T9N2I6"/>
<protein>
    <submittedName>
        <fullName evidence="1">Putative bacteriophage coat protein</fullName>
    </submittedName>
</protein>
<dbReference type="EMBL" id="CPZJ01000029">
    <property type="protein sequence ID" value="CNG71348.1"/>
    <property type="molecule type" value="Genomic_DNA"/>
</dbReference>
<keyword evidence="1" id="KW-0167">Capsid protein</keyword>
<keyword evidence="1" id="KW-0946">Virion</keyword>
<name>A0A0T9N2I6_YERIN</name>
<dbReference type="RefSeq" id="WP_050074744.1">
    <property type="nucleotide sequence ID" value="NZ_CABHYB010000071.1"/>
</dbReference>